<keyword evidence="4 12" id="KW-0812">Transmembrane</keyword>
<feature type="transmembrane region" description="Helical" evidence="12">
    <location>
        <begin position="540"/>
        <end position="561"/>
    </location>
</feature>
<dbReference type="Gene3D" id="3.40.190.10">
    <property type="entry name" value="Periplasmic binding protein-like II"/>
    <property type="match status" value="2"/>
</dbReference>
<evidence type="ECO:0000256" key="8">
    <source>
        <dbReference type="ARBA" id="ARBA00023170"/>
    </source>
</evidence>
<keyword evidence="8" id="KW-0675">Receptor</keyword>
<evidence type="ECO:0000256" key="9">
    <source>
        <dbReference type="ARBA" id="ARBA00023180"/>
    </source>
</evidence>
<dbReference type="GO" id="GO:0034220">
    <property type="term" value="P:monoatomic ion transmembrane transport"/>
    <property type="evidence" value="ECO:0007669"/>
    <property type="project" value="UniProtKB-KW"/>
</dbReference>
<comment type="caution">
    <text evidence="15">The sequence shown here is derived from an EMBL/GenBank/DDBJ whole genome shotgun (WGS) entry which is preliminary data.</text>
</comment>
<evidence type="ECO:0000256" key="2">
    <source>
        <dbReference type="ARBA" id="ARBA00022448"/>
    </source>
</evidence>
<dbReference type="Pfam" id="PF10613">
    <property type="entry name" value="Lig_chan-Glu_bd"/>
    <property type="match status" value="1"/>
</dbReference>
<feature type="transmembrane region" description="Helical" evidence="12">
    <location>
        <begin position="353"/>
        <end position="371"/>
    </location>
</feature>
<evidence type="ECO:0000256" key="1">
    <source>
        <dbReference type="ARBA" id="ARBA00004651"/>
    </source>
</evidence>
<keyword evidence="3" id="KW-1003">Cell membrane</keyword>
<evidence type="ECO:0000259" key="13">
    <source>
        <dbReference type="SMART" id="SM00079"/>
    </source>
</evidence>
<evidence type="ECO:0000256" key="7">
    <source>
        <dbReference type="ARBA" id="ARBA00023136"/>
    </source>
</evidence>
<keyword evidence="5 12" id="KW-1133">Transmembrane helix</keyword>
<evidence type="ECO:0000313" key="16">
    <source>
        <dbReference type="Proteomes" id="UP001519460"/>
    </source>
</evidence>
<protein>
    <submittedName>
        <fullName evidence="15">Uncharacterized protein</fullName>
    </submittedName>
</protein>
<keyword evidence="10" id="KW-1071">Ligand-gated ion channel</keyword>
<dbReference type="GO" id="GO:0005886">
    <property type="term" value="C:plasma membrane"/>
    <property type="evidence" value="ECO:0007669"/>
    <property type="project" value="UniProtKB-SubCell"/>
</dbReference>
<evidence type="ECO:0000256" key="6">
    <source>
        <dbReference type="ARBA" id="ARBA00023065"/>
    </source>
</evidence>
<proteinExistence type="predicted"/>
<name>A0ABD0JDE1_9CAEN</name>
<keyword evidence="16" id="KW-1185">Reference proteome</keyword>
<dbReference type="InterPro" id="IPR019594">
    <property type="entry name" value="Glu/Gly-bd"/>
</dbReference>
<evidence type="ECO:0000256" key="5">
    <source>
        <dbReference type="ARBA" id="ARBA00022989"/>
    </source>
</evidence>
<keyword evidence="11" id="KW-0407">Ion channel</keyword>
<dbReference type="InterPro" id="IPR052192">
    <property type="entry name" value="Insect_Ionotropic_Sensory_Rcpt"/>
</dbReference>
<organism evidence="15 16">
    <name type="scientific">Batillaria attramentaria</name>
    <dbReference type="NCBI Taxonomy" id="370345"/>
    <lineage>
        <taxon>Eukaryota</taxon>
        <taxon>Metazoa</taxon>
        <taxon>Spiralia</taxon>
        <taxon>Lophotrochozoa</taxon>
        <taxon>Mollusca</taxon>
        <taxon>Gastropoda</taxon>
        <taxon>Caenogastropoda</taxon>
        <taxon>Sorbeoconcha</taxon>
        <taxon>Cerithioidea</taxon>
        <taxon>Batillariidae</taxon>
        <taxon>Batillaria</taxon>
    </lineage>
</organism>
<keyword evidence="9" id="KW-0325">Glycoprotein</keyword>
<dbReference type="EMBL" id="JACVVK020000490">
    <property type="protein sequence ID" value="KAK7471498.1"/>
    <property type="molecule type" value="Genomic_DNA"/>
</dbReference>
<dbReference type="SMART" id="SM00079">
    <property type="entry name" value="PBPe"/>
    <property type="match status" value="1"/>
</dbReference>
<dbReference type="SMART" id="SM00918">
    <property type="entry name" value="Lig_chan-Glu_bd"/>
    <property type="match status" value="1"/>
</dbReference>
<feature type="transmembrane region" description="Helical" evidence="12">
    <location>
        <begin position="287"/>
        <end position="307"/>
    </location>
</feature>
<accession>A0ABD0JDE1</accession>
<feature type="domain" description="Ionotropic glutamate receptor C-terminal" evidence="13">
    <location>
        <begin position="164"/>
        <end position="522"/>
    </location>
</feature>
<evidence type="ECO:0000256" key="12">
    <source>
        <dbReference type="SAM" id="Phobius"/>
    </source>
</evidence>
<keyword evidence="7 12" id="KW-0472">Membrane</keyword>
<dbReference type="PANTHER" id="PTHR42643">
    <property type="entry name" value="IONOTROPIC RECEPTOR 20A-RELATED"/>
    <property type="match status" value="1"/>
</dbReference>
<keyword evidence="2" id="KW-0813">Transport</keyword>
<evidence type="ECO:0000256" key="10">
    <source>
        <dbReference type="ARBA" id="ARBA00023286"/>
    </source>
</evidence>
<comment type="subcellular location">
    <subcellularLocation>
        <location evidence="1">Cell membrane</location>
        <topology evidence="1">Multi-pass membrane protein</topology>
    </subcellularLocation>
</comment>
<dbReference type="SUPFAM" id="SSF53850">
    <property type="entry name" value="Periplasmic binding protein-like II"/>
    <property type="match status" value="1"/>
</dbReference>
<evidence type="ECO:0000256" key="4">
    <source>
        <dbReference type="ARBA" id="ARBA00022692"/>
    </source>
</evidence>
<feature type="domain" description="Ionotropic glutamate receptor L-glutamate and glycine-binding" evidence="14">
    <location>
        <begin position="174"/>
        <end position="234"/>
    </location>
</feature>
<evidence type="ECO:0000259" key="14">
    <source>
        <dbReference type="SMART" id="SM00918"/>
    </source>
</evidence>
<dbReference type="AlphaFoldDB" id="A0ABD0JDE1"/>
<dbReference type="PANTHER" id="PTHR42643:SF24">
    <property type="entry name" value="IONOTROPIC RECEPTOR 60A"/>
    <property type="match status" value="1"/>
</dbReference>
<reference evidence="15 16" key="1">
    <citation type="journal article" date="2023" name="Sci. Data">
        <title>Genome assembly of the Korean intertidal mud-creeper Batillaria attramentaria.</title>
        <authorList>
            <person name="Patra A.K."/>
            <person name="Ho P.T."/>
            <person name="Jun S."/>
            <person name="Lee S.J."/>
            <person name="Kim Y."/>
            <person name="Won Y.J."/>
        </authorList>
    </citation>
    <scope>NUCLEOTIDE SEQUENCE [LARGE SCALE GENOMIC DNA]</scope>
    <source>
        <strain evidence="15">Wonlab-2016</strain>
    </source>
</reference>
<dbReference type="GO" id="GO:0050906">
    <property type="term" value="P:detection of stimulus involved in sensory perception"/>
    <property type="evidence" value="ECO:0007669"/>
    <property type="project" value="UniProtKB-ARBA"/>
</dbReference>
<gene>
    <name evidence="15" type="ORF">BaRGS_00035837</name>
</gene>
<dbReference type="Proteomes" id="UP001519460">
    <property type="component" value="Unassembled WGS sequence"/>
</dbReference>
<dbReference type="Pfam" id="PF00060">
    <property type="entry name" value="Lig_chan"/>
    <property type="match status" value="1"/>
</dbReference>
<keyword evidence="6" id="KW-0406">Ion transport</keyword>
<evidence type="ECO:0000313" key="15">
    <source>
        <dbReference type="EMBL" id="KAK7471498.1"/>
    </source>
</evidence>
<dbReference type="InterPro" id="IPR001320">
    <property type="entry name" value="Iontro_rcpt_C"/>
</dbReference>
<sequence>MVADADSQDIVDSVSGEHIKLMVFAFGQTNGSLNAVDVPSVSFDGGAKNVLILGGFHFVLRILRRTLALGREIEAFHAYWLAVVPCDDIGNTTHGDTVLQRFQNLAFIVKEKSGDVSLWTMLRQRDAVTKEFVAEWSPRCNGSDAILTTDNVFPNTKNGLGGRTLRMTTLVWDPLIIRHQNENSTWYTGLCIDLLQYVARQYNFTYVITEPKDSTWGLRLTNGTWVGMTGMLERKEVDFALSGFSVTADRATVTDYSEGFFSNDIVLLVTRPTAEVSWTFFLQPFHWLVYVVIGASLLLVTALHVCVERHWVRENDAEDTQSSASRSLDGADTTEGQSVCSVKYDGVSHSGHVLLSAWLLLSVVIVAVYTGKLTAFSLITNGNVPFNSLRELVRQDEYRWGLLGGTMSESILSTSENEDYRRYYQGVLRFAETDPDVLSSNLSVQMAKVLTERYVRLGSSASYYQSKKDNCRLAIVPERLFADTYAVHLQKGSPYTRLFNKAIESARELGLLTHWERKWFQEPKRCEDDGREVISVSLELMQSAFVLAGAGLTIAALVLGLECLSKTYTRRCTGISSS</sequence>
<evidence type="ECO:0000256" key="3">
    <source>
        <dbReference type="ARBA" id="ARBA00022475"/>
    </source>
</evidence>
<evidence type="ECO:0000256" key="11">
    <source>
        <dbReference type="ARBA" id="ARBA00023303"/>
    </source>
</evidence>